<dbReference type="Gene3D" id="3.20.20.140">
    <property type="entry name" value="Metal-dependent hydrolases"/>
    <property type="match status" value="1"/>
</dbReference>
<reference evidence="10" key="1">
    <citation type="journal article" date="2021" name="J Fungi (Basel)">
        <title>Virulence traits and population genomics of the black yeast Aureobasidium melanogenum.</title>
        <authorList>
            <person name="Cernosa A."/>
            <person name="Sun X."/>
            <person name="Gostincar C."/>
            <person name="Fang C."/>
            <person name="Gunde-Cimerman N."/>
            <person name="Song Z."/>
        </authorList>
    </citation>
    <scope>NUCLEOTIDE SEQUENCE</scope>
    <source>
        <strain evidence="10">EXF-9911</strain>
    </source>
</reference>
<dbReference type="GO" id="GO:0016787">
    <property type="term" value="F:hydrolase activity"/>
    <property type="evidence" value="ECO:0007669"/>
    <property type="project" value="InterPro"/>
</dbReference>
<dbReference type="InterPro" id="IPR032465">
    <property type="entry name" value="ACMSD"/>
</dbReference>
<evidence type="ECO:0000256" key="2">
    <source>
        <dbReference type="ARBA" id="ARBA00022723"/>
    </source>
</evidence>
<evidence type="ECO:0000256" key="5">
    <source>
        <dbReference type="ARBA" id="ARBA00023239"/>
    </source>
</evidence>
<dbReference type="PANTHER" id="PTHR21240">
    <property type="entry name" value="2-AMINO-3-CARBOXYLMUCONATE-6-SEMIALDEHYDE DECARBOXYLASE"/>
    <property type="match status" value="1"/>
</dbReference>
<dbReference type="GO" id="GO:0019748">
    <property type="term" value="P:secondary metabolic process"/>
    <property type="evidence" value="ECO:0007669"/>
    <property type="project" value="TreeGrafter"/>
</dbReference>
<gene>
    <name evidence="10" type="ORF">KCU76_g24</name>
</gene>
<reference evidence="10" key="2">
    <citation type="submission" date="2021-08" db="EMBL/GenBank/DDBJ databases">
        <authorList>
            <person name="Gostincar C."/>
            <person name="Sun X."/>
            <person name="Song Z."/>
            <person name="Gunde-Cimerman N."/>
        </authorList>
    </citation>
    <scope>NUCLEOTIDE SEQUENCE</scope>
    <source>
        <strain evidence="10">EXF-9911</strain>
    </source>
</reference>
<dbReference type="Pfam" id="PF04909">
    <property type="entry name" value="Amidohydro_2"/>
    <property type="match status" value="1"/>
</dbReference>
<evidence type="ECO:0000313" key="10">
    <source>
        <dbReference type="EMBL" id="KAG9701431.1"/>
    </source>
</evidence>
<keyword evidence="5 8" id="KW-0456">Lyase</keyword>
<keyword evidence="3 8" id="KW-0210">Decarboxylase</keyword>
<dbReference type="EC" id="4.1.1.52" evidence="7"/>
<protein>
    <recommendedName>
        <fullName evidence="7">6-methylsalicylate decarboxylase</fullName>
        <ecNumber evidence="7">4.1.1.52</ecNumber>
    </recommendedName>
</protein>
<evidence type="ECO:0000313" key="11">
    <source>
        <dbReference type="Proteomes" id="UP000779574"/>
    </source>
</evidence>
<dbReference type="SUPFAM" id="SSF51556">
    <property type="entry name" value="Metallo-dependent hydrolases"/>
    <property type="match status" value="1"/>
</dbReference>
<dbReference type="EMBL" id="JAHFXF010000001">
    <property type="protein sequence ID" value="KAG9701431.1"/>
    <property type="molecule type" value="Genomic_DNA"/>
</dbReference>
<comment type="caution">
    <text evidence="10">The sequence shown here is derived from an EMBL/GenBank/DDBJ whole genome shotgun (WGS) entry which is preliminary data.</text>
</comment>
<dbReference type="PANTHER" id="PTHR21240:SF29">
    <property type="entry name" value="AMIDOHYDROLASE-RELATED DOMAIN-CONTAINING PROTEIN"/>
    <property type="match status" value="1"/>
</dbReference>
<keyword evidence="4" id="KW-0862">Zinc</keyword>
<evidence type="ECO:0000256" key="3">
    <source>
        <dbReference type="ARBA" id="ARBA00022793"/>
    </source>
</evidence>
<evidence type="ECO:0000256" key="4">
    <source>
        <dbReference type="ARBA" id="ARBA00022833"/>
    </source>
</evidence>
<evidence type="ECO:0000256" key="8">
    <source>
        <dbReference type="RuleBase" id="RU366045"/>
    </source>
</evidence>
<dbReference type="GO" id="GO:0047596">
    <property type="term" value="F:6-methylsalicylate decarboxylase activity"/>
    <property type="evidence" value="ECO:0007669"/>
    <property type="project" value="UniProtKB-EC"/>
</dbReference>
<feature type="non-terminal residue" evidence="10">
    <location>
        <position position="499"/>
    </location>
</feature>
<name>A0A9P8EYX5_AURME</name>
<organism evidence="10 11">
    <name type="scientific">Aureobasidium melanogenum</name>
    <name type="common">Aureobasidium pullulans var. melanogenum</name>
    <dbReference type="NCBI Taxonomy" id="46634"/>
    <lineage>
        <taxon>Eukaryota</taxon>
        <taxon>Fungi</taxon>
        <taxon>Dikarya</taxon>
        <taxon>Ascomycota</taxon>
        <taxon>Pezizomycotina</taxon>
        <taxon>Dothideomycetes</taxon>
        <taxon>Dothideomycetidae</taxon>
        <taxon>Dothideales</taxon>
        <taxon>Saccotheciaceae</taxon>
        <taxon>Aureobasidium</taxon>
    </lineage>
</organism>
<accession>A0A9P8EYX5</accession>
<evidence type="ECO:0000256" key="7">
    <source>
        <dbReference type="ARBA" id="ARBA00038889"/>
    </source>
</evidence>
<keyword evidence="2" id="KW-0479">Metal-binding</keyword>
<proteinExistence type="inferred from homology"/>
<evidence type="ECO:0000256" key="1">
    <source>
        <dbReference type="ARBA" id="ARBA00005871"/>
    </source>
</evidence>
<evidence type="ECO:0000259" key="9">
    <source>
        <dbReference type="Pfam" id="PF04909"/>
    </source>
</evidence>
<comment type="similarity">
    <text evidence="1">Belongs to the metallo-dependent hydrolases superfamily. ACMSD family.</text>
</comment>
<comment type="catalytic activity">
    <reaction evidence="6">
        <text>6-methylsalicylate + H(+) = 3-methylphenol + CO2</text>
        <dbReference type="Rhea" id="RHEA:23112"/>
        <dbReference type="ChEBI" id="CHEBI:15378"/>
        <dbReference type="ChEBI" id="CHEBI:16526"/>
        <dbReference type="ChEBI" id="CHEBI:17231"/>
        <dbReference type="ChEBI" id="CHEBI:36658"/>
        <dbReference type="EC" id="4.1.1.52"/>
    </reaction>
    <physiologicalReaction direction="left-to-right" evidence="6">
        <dbReference type="Rhea" id="RHEA:23113"/>
    </physiologicalReaction>
</comment>
<dbReference type="InterPro" id="IPR032466">
    <property type="entry name" value="Metal_Hydrolase"/>
</dbReference>
<evidence type="ECO:0000256" key="6">
    <source>
        <dbReference type="ARBA" id="ARBA00036832"/>
    </source>
</evidence>
<dbReference type="GO" id="GO:0005829">
    <property type="term" value="C:cytosol"/>
    <property type="evidence" value="ECO:0007669"/>
    <property type="project" value="TreeGrafter"/>
</dbReference>
<dbReference type="GO" id="GO:0046872">
    <property type="term" value="F:metal ion binding"/>
    <property type="evidence" value="ECO:0007669"/>
    <property type="project" value="UniProtKB-KW"/>
</dbReference>
<dbReference type="Proteomes" id="UP000779574">
    <property type="component" value="Unassembled WGS sequence"/>
</dbReference>
<sequence>MICRSAWHLATFGSLRSSLSYSDFFYKGSLLQWPKQPPVNKIDTHHHIVPDFYARAVEEAGGDPSGWATPKWSLDSSRSIMQILGVQTSILSITAPGACILQGKASHELARKLNLESARIRDQEPEKFGFFVSLPDILDTQAALDEIRYALDVLRADGVTLFTRYGKKNTYLGHPDVQPIWEELNRRACVVFIHPTHPVDTNTVNPKTPQPIIDYPHETTRTAYDMLTQGTCLRYPACKVILSHAGGTLPYLISRPAGLVRGMSDGQAKDRIGATHAEMVAGFQSFYYDLALSTSPAVLKMLFETVPHDHILYGSDFPYAPPPVYPAFLEDLEDSAMTPEMRNKINFGNATNLIPRLSKRSDHSSYQQKIIGYGRIIGTHRPVPACIKQDKEPCKNYSLQLIFRKRFSRQTPGQSSMELPIYKIMDMTPHAEQTKAPTMKPYRTASASEGSCFPNSQNTASSLTFAFVLAAVRRVLMCCQICWRKSAISCDVKRRVPWP</sequence>
<feature type="domain" description="Amidohydrolase-related" evidence="9">
    <location>
        <begin position="42"/>
        <end position="353"/>
    </location>
</feature>
<dbReference type="AlphaFoldDB" id="A0A9P8EYX5"/>
<dbReference type="InterPro" id="IPR006680">
    <property type="entry name" value="Amidohydro-rel"/>
</dbReference>